<evidence type="ECO:0000313" key="3">
    <source>
        <dbReference type="Proteomes" id="UP000617531"/>
    </source>
</evidence>
<proteinExistence type="predicted"/>
<keyword evidence="3" id="KW-1185">Reference proteome</keyword>
<evidence type="ECO:0000256" key="1">
    <source>
        <dbReference type="SAM" id="Phobius"/>
    </source>
</evidence>
<comment type="caution">
    <text evidence="2">The sequence shown here is derived from an EMBL/GenBank/DDBJ whole genome shotgun (WGS) entry which is preliminary data.</text>
</comment>
<accession>A0A8J3DYC6</accession>
<sequence length="73" mass="7210">MATVQPLALILFVAFGASGLAVSSFAVAGLVVRLRGKVPSRALMVGFLVSGGATIVITVAMGVAIGLGLVVKV</sequence>
<name>A0A8J3DYC6_9MICO</name>
<gene>
    <name evidence="2" type="ORF">GCM10011600_01050</name>
</gene>
<keyword evidence="1" id="KW-1133">Transmembrane helix</keyword>
<keyword evidence="1" id="KW-0812">Transmembrane</keyword>
<dbReference type="EMBL" id="BNAI01000001">
    <property type="protein sequence ID" value="GHF04452.1"/>
    <property type="molecule type" value="Genomic_DNA"/>
</dbReference>
<keyword evidence="1" id="KW-0472">Membrane</keyword>
<protein>
    <submittedName>
        <fullName evidence="2">Uncharacterized protein</fullName>
    </submittedName>
</protein>
<feature type="transmembrane region" description="Helical" evidence="1">
    <location>
        <begin position="44"/>
        <end position="71"/>
    </location>
</feature>
<evidence type="ECO:0000313" key="2">
    <source>
        <dbReference type="EMBL" id="GHF04452.1"/>
    </source>
</evidence>
<dbReference type="Proteomes" id="UP000617531">
    <property type="component" value="Unassembled WGS sequence"/>
</dbReference>
<feature type="transmembrane region" description="Helical" evidence="1">
    <location>
        <begin position="6"/>
        <end position="32"/>
    </location>
</feature>
<organism evidence="2 3">
    <name type="scientific">Pseudolysinimonas yzui</name>
    <dbReference type="NCBI Taxonomy" id="2708254"/>
    <lineage>
        <taxon>Bacteria</taxon>
        <taxon>Bacillati</taxon>
        <taxon>Actinomycetota</taxon>
        <taxon>Actinomycetes</taxon>
        <taxon>Micrococcales</taxon>
        <taxon>Microbacteriaceae</taxon>
        <taxon>Pseudolysinimonas</taxon>
    </lineage>
</organism>
<reference evidence="2" key="2">
    <citation type="submission" date="2020-09" db="EMBL/GenBank/DDBJ databases">
        <authorList>
            <person name="Sun Q."/>
            <person name="Zhou Y."/>
        </authorList>
    </citation>
    <scope>NUCLEOTIDE SEQUENCE</scope>
    <source>
        <strain evidence="2">CGMCC 1.16548</strain>
    </source>
</reference>
<dbReference type="AlphaFoldDB" id="A0A8J3DYC6"/>
<reference evidence="2" key="1">
    <citation type="journal article" date="2014" name="Int. J. Syst. Evol. Microbiol.">
        <title>Complete genome sequence of Corynebacterium casei LMG S-19264T (=DSM 44701T), isolated from a smear-ripened cheese.</title>
        <authorList>
            <consortium name="US DOE Joint Genome Institute (JGI-PGF)"/>
            <person name="Walter F."/>
            <person name="Albersmeier A."/>
            <person name="Kalinowski J."/>
            <person name="Ruckert C."/>
        </authorList>
    </citation>
    <scope>NUCLEOTIDE SEQUENCE</scope>
    <source>
        <strain evidence="2">CGMCC 1.16548</strain>
    </source>
</reference>
<dbReference type="RefSeq" id="WP_191281443.1">
    <property type="nucleotide sequence ID" value="NZ_BNAI01000001.1"/>
</dbReference>